<keyword evidence="10" id="KW-1185">Reference proteome</keyword>
<dbReference type="GO" id="GO:0001508">
    <property type="term" value="P:action potential"/>
    <property type="evidence" value="ECO:0007669"/>
    <property type="project" value="TreeGrafter"/>
</dbReference>
<evidence type="ECO:0000256" key="2">
    <source>
        <dbReference type="ARBA" id="ARBA00022448"/>
    </source>
</evidence>
<dbReference type="OrthoDB" id="10025005at2759"/>
<evidence type="ECO:0000313" key="11">
    <source>
        <dbReference type="WBParaSite" id="HPBE_0001539801-mRNA-1"/>
    </source>
</evidence>
<dbReference type="GO" id="GO:0005251">
    <property type="term" value="F:delayed rectifier potassium channel activity"/>
    <property type="evidence" value="ECO:0007669"/>
    <property type="project" value="TreeGrafter"/>
</dbReference>
<keyword evidence="3" id="KW-0812">Transmembrane</keyword>
<organism evidence="9">
    <name type="scientific">Heligmosomoides polygyrus</name>
    <name type="common">Parasitic roundworm</name>
    <dbReference type="NCBI Taxonomy" id="6339"/>
    <lineage>
        <taxon>Eukaryota</taxon>
        <taxon>Metazoa</taxon>
        <taxon>Ecdysozoa</taxon>
        <taxon>Nematoda</taxon>
        <taxon>Chromadorea</taxon>
        <taxon>Rhabditida</taxon>
        <taxon>Rhabditina</taxon>
        <taxon>Rhabditomorpha</taxon>
        <taxon>Strongyloidea</taxon>
        <taxon>Heligmosomidae</taxon>
        <taxon>Heligmosomoides</taxon>
    </lineage>
</organism>
<comment type="subcellular location">
    <subcellularLocation>
        <location evidence="1">Membrane</location>
        <topology evidence="1">Multi-pass membrane protein</topology>
    </subcellularLocation>
</comment>
<dbReference type="WBParaSite" id="HPBE_0001539801-mRNA-1">
    <property type="protein sequence ID" value="HPBE_0001539801-mRNA-1"/>
    <property type="gene ID" value="HPBE_0001539801"/>
</dbReference>
<evidence type="ECO:0000256" key="7">
    <source>
        <dbReference type="ARBA" id="ARBA00023303"/>
    </source>
</evidence>
<dbReference type="PANTHER" id="PTHR11537:SF252">
    <property type="entry name" value="POTASSIUM VOLTAGE-GATED CHANNEL PROTEIN SHAW"/>
    <property type="match status" value="1"/>
</dbReference>
<reference evidence="9 10" key="1">
    <citation type="submission" date="2018-11" db="EMBL/GenBank/DDBJ databases">
        <authorList>
            <consortium name="Pathogen Informatics"/>
        </authorList>
    </citation>
    <scope>NUCLEOTIDE SEQUENCE [LARGE SCALE GENOMIC DNA]</scope>
</reference>
<accession>A0A3P8AFY4</accession>
<name>A0A3P8AFY4_HELPZ</name>
<evidence type="ECO:0000256" key="8">
    <source>
        <dbReference type="SAM" id="MobiDB-lite"/>
    </source>
</evidence>
<dbReference type="InterPro" id="IPR028325">
    <property type="entry name" value="VG_K_chnl"/>
</dbReference>
<evidence type="ECO:0000256" key="5">
    <source>
        <dbReference type="ARBA" id="ARBA00023065"/>
    </source>
</evidence>
<sequence>MVVGSLCALMGVLTIALPVPVIVSNFSNLYSHSQARAKLPKKRRRVLQAHEVKPSMLSVKHTHANKHRKKSSQSNNPAANMTPMNSLGRNGGPPYDSAHRKLIT</sequence>
<dbReference type="PANTHER" id="PTHR11537">
    <property type="entry name" value="VOLTAGE-GATED POTASSIUM CHANNEL"/>
    <property type="match status" value="1"/>
</dbReference>
<keyword evidence="5" id="KW-0406">Ion transport</keyword>
<dbReference type="GO" id="GO:0032590">
    <property type="term" value="C:dendrite membrane"/>
    <property type="evidence" value="ECO:0007669"/>
    <property type="project" value="TreeGrafter"/>
</dbReference>
<keyword evidence="2" id="KW-0813">Transport</keyword>
<reference evidence="11" key="2">
    <citation type="submission" date="2019-09" db="UniProtKB">
        <authorList>
            <consortium name="WormBaseParasite"/>
        </authorList>
    </citation>
    <scope>IDENTIFICATION</scope>
</reference>
<gene>
    <name evidence="9" type="ORF">HPBE_LOCUS15397</name>
</gene>
<proteinExistence type="predicted"/>
<feature type="compositionally biased region" description="Polar residues" evidence="8">
    <location>
        <begin position="72"/>
        <end position="88"/>
    </location>
</feature>
<dbReference type="AlphaFoldDB" id="A0A3P8AFY4"/>
<dbReference type="GO" id="GO:0045211">
    <property type="term" value="C:postsynaptic membrane"/>
    <property type="evidence" value="ECO:0007669"/>
    <property type="project" value="TreeGrafter"/>
</dbReference>
<evidence type="ECO:0000256" key="4">
    <source>
        <dbReference type="ARBA" id="ARBA00022989"/>
    </source>
</evidence>
<keyword evidence="7" id="KW-0407">Ion channel</keyword>
<feature type="region of interest" description="Disordered" evidence="8">
    <location>
        <begin position="50"/>
        <end position="104"/>
    </location>
</feature>
<keyword evidence="6" id="KW-0472">Membrane</keyword>
<dbReference type="Proteomes" id="UP000050761">
    <property type="component" value="Unassembled WGS sequence"/>
</dbReference>
<evidence type="ECO:0000256" key="3">
    <source>
        <dbReference type="ARBA" id="ARBA00022692"/>
    </source>
</evidence>
<evidence type="ECO:0000313" key="9">
    <source>
        <dbReference type="EMBL" id="VDP02650.1"/>
    </source>
</evidence>
<dbReference type="GO" id="GO:0032809">
    <property type="term" value="C:neuronal cell body membrane"/>
    <property type="evidence" value="ECO:0007669"/>
    <property type="project" value="TreeGrafter"/>
</dbReference>
<evidence type="ECO:0000256" key="1">
    <source>
        <dbReference type="ARBA" id="ARBA00004141"/>
    </source>
</evidence>
<dbReference type="GO" id="GO:0008076">
    <property type="term" value="C:voltage-gated potassium channel complex"/>
    <property type="evidence" value="ECO:0007669"/>
    <property type="project" value="InterPro"/>
</dbReference>
<feature type="compositionally biased region" description="Basic residues" evidence="8">
    <location>
        <begin position="60"/>
        <end position="71"/>
    </location>
</feature>
<dbReference type="EMBL" id="UZAH01028834">
    <property type="protein sequence ID" value="VDP02650.1"/>
    <property type="molecule type" value="Genomic_DNA"/>
</dbReference>
<evidence type="ECO:0000256" key="6">
    <source>
        <dbReference type="ARBA" id="ARBA00023136"/>
    </source>
</evidence>
<dbReference type="GO" id="GO:0043679">
    <property type="term" value="C:axon terminus"/>
    <property type="evidence" value="ECO:0007669"/>
    <property type="project" value="TreeGrafter"/>
</dbReference>
<dbReference type="GO" id="GO:0042734">
    <property type="term" value="C:presynaptic membrane"/>
    <property type="evidence" value="ECO:0007669"/>
    <property type="project" value="TreeGrafter"/>
</dbReference>
<protein>
    <submittedName>
        <fullName evidence="11">DUF3399 domain-containing protein</fullName>
    </submittedName>
</protein>
<evidence type="ECO:0000313" key="10">
    <source>
        <dbReference type="Proteomes" id="UP000050761"/>
    </source>
</evidence>
<keyword evidence="4" id="KW-1133">Transmembrane helix</keyword>